<proteinExistence type="predicted"/>
<gene>
    <name evidence="1" type="ORF">M422DRAFT_257339</name>
</gene>
<dbReference type="Proteomes" id="UP000054279">
    <property type="component" value="Unassembled WGS sequence"/>
</dbReference>
<name>A0A0C9UXW7_SPHS4</name>
<evidence type="ECO:0000313" key="2">
    <source>
        <dbReference type="Proteomes" id="UP000054279"/>
    </source>
</evidence>
<dbReference type="HOGENOM" id="CLU_2051172_0_0_1"/>
<reference evidence="1 2" key="1">
    <citation type="submission" date="2014-06" db="EMBL/GenBank/DDBJ databases">
        <title>Evolutionary Origins and Diversification of the Mycorrhizal Mutualists.</title>
        <authorList>
            <consortium name="DOE Joint Genome Institute"/>
            <consortium name="Mycorrhizal Genomics Consortium"/>
            <person name="Kohler A."/>
            <person name="Kuo A."/>
            <person name="Nagy L.G."/>
            <person name="Floudas D."/>
            <person name="Copeland A."/>
            <person name="Barry K.W."/>
            <person name="Cichocki N."/>
            <person name="Veneault-Fourrey C."/>
            <person name="LaButti K."/>
            <person name="Lindquist E.A."/>
            <person name="Lipzen A."/>
            <person name="Lundell T."/>
            <person name="Morin E."/>
            <person name="Murat C."/>
            <person name="Riley R."/>
            <person name="Ohm R."/>
            <person name="Sun H."/>
            <person name="Tunlid A."/>
            <person name="Henrissat B."/>
            <person name="Grigoriev I.V."/>
            <person name="Hibbett D.S."/>
            <person name="Martin F."/>
        </authorList>
    </citation>
    <scope>NUCLEOTIDE SEQUENCE [LARGE SCALE GENOMIC DNA]</scope>
    <source>
        <strain evidence="1 2">SS14</strain>
    </source>
</reference>
<sequence>MSTSPFVPSTGVDLNTPLLNDFLSASQNHGTFPHNDATDGYDILHYDGFTLSRQQFGTIWNVPQQEQAFSLPAHEWQSLDMENGFSTDQFIDTGLAVEPPNILGLGNDFNWQGFIDGLGL</sequence>
<dbReference type="EMBL" id="KN837149">
    <property type="protein sequence ID" value="KIJ39744.1"/>
    <property type="molecule type" value="Genomic_DNA"/>
</dbReference>
<accession>A0A0C9UXW7</accession>
<evidence type="ECO:0000313" key="1">
    <source>
        <dbReference type="EMBL" id="KIJ39744.1"/>
    </source>
</evidence>
<keyword evidence="2" id="KW-1185">Reference proteome</keyword>
<organism evidence="1 2">
    <name type="scientific">Sphaerobolus stellatus (strain SS14)</name>
    <dbReference type="NCBI Taxonomy" id="990650"/>
    <lineage>
        <taxon>Eukaryota</taxon>
        <taxon>Fungi</taxon>
        <taxon>Dikarya</taxon>
        <taxon>Basidiomycota</taxon>
        <taxon>Agaricomycotina</taxon>
        <taxon>Agaricomycetes</taxon>
        <taxon>Phallomycetidae</taxon>
        <taxon>Geastrales</taxon>
        <taxon>Sphaerobolaceae</taxon>
        <taxon>Sphaerobolus</taxon>
    </lineage>
</organism>
<protein>
    <submittedName>
        <fullName evidence="1">Unplaced genomic scaffold SPHSTscaffold_74, whole genome shotgun sequence</fullName>
    </submittedName>
</protein>
<dbReference type="AlphaFoldDB" id="A0A0C9UXW7"/>